<dbReference type="InterPro" id="IPR019128">
    <property type="entry name" value="Dcc1"/>
</dbReference>
<dbReference type="GO" id="GO:0034088">
    <property type="term" value="P:maintenance of mitotic sister chromatid cohesion"/>
    <property type="evidence" value="ECO:0007669"/>
    <property type="project" value="TreeGrafter"/>
</dbReference>
<dbReference type="AlphaFoldDB" id="A0AAX4PBW3"/>
<reference evidence="4 5" key="1">
    <citation type="submission" date="2024-03" db="EMBL/GenBank/DDBJ databases">
        <title>Complete genome sequence of the green alga Chloropicon roscoffensis RCC1871.</title>
        <authorList>
            <person name="Lemieux C."/>
            <person name="Pombert J.-F."/>
            <person name="Otis C."/>
            <person name="Turmel M."/>
        </authorList>
    </citation>
    <scope>NUCLEOTIDE SEQUENCE [LARGE SCALE GENOMIC DNA]</scope>
    <source>
        <strain evidence="4 5">RCC1871</strain>
    </source>
</reference>
<sequence length="459" mass="49424">MVGQSTGSENAEVVPGGALLPLKRGAAGEPQTPGQGSEVEPTTRGGEAVSAAAGRDVEALALAFDEVETEGIKLLEIGSDDMLKCLQEGGAVIKASEPDEKVVLCTEDKTFAVRVVETSNSVFLVEDGSSECFQPRVTVADDGEAEANTGGTPGPMTQMATVSARACEGDGGSQAARRQGVRVCTIVSENWEIEQIAPDFRKLDELLRGLEEGGAAGGVEEEEGYTTEELLREIQGSESELLEELHARSDAMQVGDRWVHVSEATTSALVDVLVSKVCEGGWAWGDLPLEQVLSAMEAEDFRREATLHAVRTLGNAPLFLGSVTPESAGLIEESKLCVHYARRLLRKQSFGKAAQFLEEWHKVVPVGMEPSVEMLGGLALVDESGGLAVFDDLPRDPAKRFDALFAHQKRWRTKDLKLFAEGMTIPPGKQMDDVLEDYLHSYHPQGDTSNPLMYVQKVI</sequence>
<comment type="similarity">
    <text evidence="1">Belongs to the DCC1 family.</text>
</comment>
<dbReference type="EMBL" id="CP151508">
    <property type="protein sequence ID" value="WZN63835.1"/>
    <property type="molecule type" value="Genomic_DNA"/>
</dbReference>
<evidence type="ECO:0000313" key="4">
    <source>
        <dbReference type="EMBL" id="WZN63835.1"/>
    </source>
</evidence>
<name>A0AAX4PBW3_9CHLO</name>
<evidence type="ECO:0000313" key="5">
    <source>
        <dbReference type="Proteomes" id="UP001472866"/>
    </source>
</evidence>
<dbReference type="GO" id="GO:0031390">
    <property type="term" value="C:Ctf18 RFC-like complex"/>
    <property type="evidence" value="ECO:0007669"/>
    <property type="project" value="InterPro"/>
</dbReference>
<accession>A0AAX4PBW3</accession>
<gene>
    <name evidence="4" type="ORF">HKI87_08g53880</name>
</gene>
<proteinExistence type="inferred from homology"/>
<dbReference type="PANTHER" id="PTHR13395:SF6">
    <property type="entry name" value="SISTER CHROMATID COHESION PROTEIN DCC1"/>
    <property type="match status" value="1"/>
</dbReference>
<evidence type="ECO:0000256" key="2">
    <source>
        <dbReference type="ARBA" id="ARBA00022705"/>
    </source>
</evidence>
<dbReference type="GO" id="GO:0000775">
    <property type="term" value="C:chromosome, centromeric region"/>
    <property type="evidence" value="ECO:0007669"/>
    <property type="project" value="TreeGrafter"/>
</dbReference>
<protein>
    <submittedName>
        <fullName evidence="4">Sister chromatid cohesion protein Dcc1</fullName>
    </submittedName>
</protein>
<feature type="region of interest" description="Disordered" evidence="3">
    <location>
        <begin position="1"/>
        <end position="47"/>
    </location>
</feature>
<dbReference type="Pfam" id="PF09724">
    <property type="entry name" value="Dcc1"/>
    <property type="match status" value="1"/>
</dbReference>
<dbReference type="Proteomes" id="UP001472866">
    <property type="component" value="Chromosome 08"/>
</dbReference>
<evidence type="ECO:0000256" key="3">
    <source>
        <dbReference type="SAM" id="MobiDB-lite"/>
    </source>
</evidence>
<dbReference type="GO" id="GO:0006260">
    <property type="term" value="P:DNA replication"/>
    <property type="evidence" value="ECO:0007669"/>
    <property type="project" value="UniProtKB-KW"/>
</dbReference>
<organism evidence="4 5">
    <name type="scientific">Chloropicon roscoffensis</name>
    <dbReference type="NCBI Taxonomy" id="1461544"/>
    <lineage>
        <taxon>Eukaryota</taxon>
        <taxon>Viridiplantae</taxon>
        <taxon>Chlorophyta</taxon>
        <taxon>Chloropicophyceae</taxon>
        <taxon>Chloropicales</taxon>
        <taxon>Chloropicaceae</taxon>
        <taxon>Chloropicon</taxon>
    </lineage>
</organism>
<dbReference type="PANTHER" id="PTHR13395">
    <property type="entry name" value="SISTER CHROMATID COHESION PROTEIN DCC1-RELATED"/>
    <property type="match status" value="1"/>
</dbReference>
<dbReference type="GO" id="GO:0000785">
    <property type="term" value="C:chromatin"/>
    <property type="evidence" value="ECO:0007669"/>
    <property type="project" value="TreeGrafter"/>
</dbReference>
<keyword evidence="5" id="KW-1185">Reference proteome</keyword>
<evidence type="ECO:0000256" key="1">
    <source>
        <dbReference type="ARBA" id="ARBA00007017"/>
    </source>
</evidence>
<keyword evidence="2" id="KW-0235">DNA replication</keyword>